<dbReference type="GO" id="GO:0006886">
    <property type="term" value="P:intracellular protein transport"/>
    <property type="evidence" value="ECO:0007669"/>
    <property type="project" value="InterPro"/>
</dbReference>
<keyword evidence="7 16" id="KW-1133">Transmembrane helix</keyword>
<dbReference type="AlphaFoldDB" id="A0A6A5VUF7"/>
<dbReference type="OrthoDB" id="2154253at2759"/>
<organism evidence="17 18">
    <name type="scientific">Amniculicola lignicola CBS 123094</name>
    <dbReference type="NCBI Taxonomy" id="1392246"/>
    <lineage>
        <taxon>Eukaryota</taxon>
        <taxon>Fungi</taxon>
        <taxon>Dikarya</taxon>
        <taxon>Ascomycota</taxon>
        <taxon>Pezizomycotina</taxon>
        <taxon>Dothideomycetes</taxon>
        <taxon>Pleosporomycetidae</taxon>
        <taxon>Pleosporales</taxon>
        <taxon>Amniculicolaceae</taxon>
        <taxon>Amniculicola</taxon>
    </lineage>
</organism>
<evidence type="ECO:0000256" key="10">
    <source>
        <dbReference type="ARBA" id="ARBA00042705"/>
    </source>
</evidence>
<keyword evidence="17" id="KW-0675">Receptor</keyword>
<dbReference type="GO" id="GO:0030943">
    <property type="term" value="F:mitochondrion targeting sequence binding"/>
    <property type="evidence" value="ECO:0007669"/>
    <property type="project" value="TreeGrafter"/>
</dbReference>
<dbReference type="Pfam" id="PF02064">
    <property type="entry name" value="MAS20"/>
    <property type="match status" value="1"/>
</dbReference>
<evidence type="ECO:0000256" key="2">
    <source>
        <dbReference type="ARBA" id="ARBA00005792"/>
    </source>
</evidence>
<evidence type="ECO:0000313" key="18">
    <source>
        <dbReference type="Proteomes" id="UP000799779"/>
    </source>
</evidence>
<dbReference type="GO" id="GO:0008320">
    <property type="term" value="F:protein transmembrane transporter activity"/>
    <property type="evidence" value="ECO:0007669"/>
    <property type="project" value="TreeGrafter"/>
</dbReference>
<dbReference type="PANTHER" id="PTHR12430:SF0">
    <property type="entry name" value="TRANSLOCASE OF OUTER MITOCHONDRIAL MEMBRANE 20"/>
    <property type="match status" value="1"/>
</dbReference>
<evidence type="ECO:0000256" key="11">
    <source>
        <dbReference type="ARBA" id="ARBA00068548"/>
    </source>
</evidence>
<evidence type="ECO:0000256" key="16">
    <source>
        <dbReference type="SAM" id="Phobius"/>
    </source>
</evidence>
<gene>
    <name evidence="17" type="ORF">P154DRAFT_451378</name>
</gene>
<dbReference type="Proteomes" id="UP000799779">
    <property type="component" value="Unassembled WGS sequence"/>
</dbReference>
<dbReference type="EMBL" id="ML977740">
    <property type="protein sequence ID" value="KAF1993010.1"/>
    <property type="molecule type" value="Genomic_DNA"/>
</dbReference>
<evidence type="ECO:0000313" key="17">
    <source>
        <dbReference type="EMBL" id="KAF1993010.1"/>
    </source>
</evidence>
<dbReference type="GO" id="GO:0030150">
    <property type="term" value="P:protein import into mitochondrial matrix"/>
    <property type="evidence" value="ECO:0007669"/>
    <property type="project" value="TreeGrafter"/>
</dbReference>
<keyword evidence="9 14" id="KW-0472">Membrane</keyword>
<evidence type="ECO:0000256" key="8">
    <source>
        <dbReference type="ARBA" id="ARBA00023128"/>
    </source>
</evidence>
<protein>
    <recommendedName>
        <fullName evidence="11">Mitochondrial import receptor subunit TOM20</fullName>
    </recommendedName>
    <alternativeName>
        <fullName evidence="10">Mitochondrial 20 kDa outer membrane protein</fullName>
    </alternativeName>
    <alternativeName>
        <fullName evidence="12">Mitochondrial import receptor subunit tom20</fullName>
    </alternativeName>
    <alternativeName>
        <fullName evidence="13">Translocase of outer membrane 20 kDa subunit</fullName>
    </alternativeName>
</protein>
<dbReference type="GO" id="GO:0005742">
    <property type="term" value="C:mitochondrial outer membrane translocase complex"/>
    <property type="evidence" value="ECO:0007669"/>
    <property type="project" value="UniProtKB-UniRule"/>
</dbReference>
<dbReference type="PRINTS" id="PR00351">
    <property type="entry name" value="OM20RECEPTOR"/>
</dbReference>
<dbReference type="Gene3D" id="1.20.960.10">
    <property type="entry name" value="Mitochondrial outer membrane translocase complex, subunit Tom20 domain"/>
    <property type="match status" value="1"/>
</dbReference>
<evidence type="ECO:0000256" key="14">
    <source>
        <dbReference type="PIRNR" id="PIRNR037707"/>
    </source>
</evidence>
<comment type="subcellular location">
    <subcellularLocation>
        <location evidence="1">Mitochondrion outer membrane</location>
        <topology evidence="1">Single-pass membrane protein</topology>
    </subcellularLocation>
</comment>
<evidence type="ECO:0000256" key="7">
    <source>
        <dbReference type="ARBA" id="ARBA00022989"/>
    </source>
</evidence>
<evidence type="ECO:0000256" key="6">
    <source>
        <dbReference type="ARBA" id="ARBA00022927"/>
    </source>
</evidence>
<keyword evidence="8 14" id="KW-0496">Mitochondrion</keyword>
<dbReference type="GO" id="GO:0016031">
    <property type="term" value="P:tRNA import into mitochondrion"/>
    <property type="evidence" value="ECO:0007669"/>
    <property type="project" value="TreeGrafter"/>
</dbReference>
<keyword evidence="4 16" id="KW-0812">Transmembrane</keyword>
<feature type="region of interest" description="Disordered" evidence="15">
    <location>
        <begin position="164"/>
        <end position="183"/>
    </location>
</feature>
<evidence type="ECO:0000256" key="4">
    <source>
        <dbReference type="ARBA" id="ARBA00022692"/>
    </source>
</evidence>
<evidence type="ECO:0000256" key="15">
    <source>
        <dbReference type="SAM" id="MobiDB-lite"/>
    </source>
</evidence>
<dbReference type="SUPFAM" id="SSF47157">
    <property type="entry name" value="Mitochondrial import receptor subunit Tom20"/>
    <property type="match status" value="1"/>
</dbReference>
<evidence type="ECO:0000256" key="5">
    <source>
        <dbReference type="ARBA" id="ARBA00022787"/>
    </source>
</evidence>
<keyword evidence="3" id="KW-0813">Transport</keyword>
<keyword evidence="18" id="KW-1185">Reference proteome</keyword>
<dbReference type="GO" id="GO:0006605">
    <property type="term" value="P:protein targeting"/>
    <property type="evidence" value="ECO:0007669"/>
    <property type="project" value="InterPro"/>
</dbReference>
<reference evidence="17" key="1">
    <citation type="journal article" date="2020" name="Stud. Mycol.">
        <title>101 Dothideomycetes genomes: a test case for predicting lifestyles and emergence of pathogens.</title>
        <authorList>
            <person name="Haridas S."/>
            <person name="Albert R."/>
            <person name="Binder M."/>
            <person name="Bloem J."/>
            <person name="Labutti K."/>
            <person name="Salamov A."/>
            <person name="Andreopoulos B."/>
            <person name="Baker S."/>
            <person name="Barry K."/>
            <person name="Bills G."/>
            <person name="Bluhm B."/>
            <person name="Cannon C."/>
            <person name="Castanera R."/>
            <person name="Culley D."/>
            <person name="Daum C."/>
            <person name="Ezra D."/>
            <person name="Gonzalez J."/>
            <person name="Henrissat B."/>
            <person name="Kuo A."/>
            <person name="Liang C."/>
            <person name="Lipzen A."/>
            <person name="Lutzoni F."/>
            <person name="Magnuson J."/>
            <person name="Mondo S."/>
            <person name="Nolan M."/>
            <person name="Ohm R."/>
            <person name="Pangilinan J."/>
            <person name="Park H.-J."/>
            <person name="Ramirez L."/>
            <person name="Alfaro M."/>
            <person name="Sun H."/>
            <person name="Tritt A."/>
            <person name="Yoshinaga Y."/>
            <person name="Zwiers L.-H."/>
            <person name="Turgeon B."/>
            <person name="Goodwin S."/>
            <person name="Spatafora J."/>
            <person name="Crous P."/>
            <person name="Grigoriev I."/>
        </authorList>
    </citation>
    <scope>NUCLEOTIDE SEQUENCE</scope>
    <source>
        <strain evidence="17">CBS 123094</strain>
    </source>
</reference>
<dbReference type="PANTHER" id="PTHR12430">
    <property type="entry name" value="MITOCHONDRIAL IMPORT RECEPTOR SUBUNIT TOM20"/>
    <property type="match status" value="1"/>
</dbReference>
<dbReference type="InterPro" id="IPR002056">
    <property type="entry name" value="MAS20"/>
</dbReference>
<evidence type="ECO:0000256" key="9">
    <source>
        <dbReference type="ARBA" id="ARBA00023136"/>
    </source>
</evidence>
<proteinExistence type="inferred from homology"/>
<accession>A0A6A5VUF7</accession>
<evidence type="ECO:0000256" key="12">
    <source>
        <dbReference type="ARBA" id="ARBA00073975"/>
    </source>
</evidence>
<name>A0A6A5VUF7_9PLEO</name>
<comment type="similarity">
    <text evidence="2 14">Belongs to the Tom20 family.</text>
</comment>
<evidence type="ECO:0000256" key="3">
    <source>
        <dbReference type="ARBA" id="ARBA00022448"/>
    </source>
</evidence>
<keyword evidence="6" id="KW-0653">Protein transport</keyword>
<evidence type="ECO:0000256" key="13">
    <source>
        <dbReference type="ARBA" id="ARBA00080405"/>
    </source>
</evidence>
<sequence>MSSSSVKKSTIAAIGVGTIVTGILAYAVYFDHRRRTDPDFRKALKRESKKTQRAAKEAAEAQGKEQKIRIREAVARANEEGFPKDPEEVEGYFMQEVAQGEGLCQQGNANTLTGADSIEAALCFYRALKVYPNPRELINIYDKTVPKPVLDVLADMIAVDTTIPVGSNAPSEAGGSSAGLDLE</sequence>
<dbReference type="InterPro" id="IPR023392">
    <property type="entry name" value="Tom20_dom_sf"/>
</dbReference>
<feature type="transmembrane region" description="Helical" evidence="16">
    <location>
        <begin position="12"/>
        <end position="30"/>
    </location>
</feature>
<dbReference type="FunFam" id="1.20.960.10:FF:000002">
    <property type="entry name" value="Mitochondrial import receptor subunit TOM20"/>
    <property type="match status" value="1"/>
</dbReference>
<dbReference type="PIRSF" id="PIRSF037707">
    <property type="entry name" value="MAS20_rcpt"/>
    <property type="match status" value="1"/>
</dbReference>
<evidence type="ECO:0000256" key="1">
    <source>
        <dbReference type="ARBA" id="ARBA00004572"/>
    </source>
</evidence>
<keyword evidence="5 14" id="KW-1000">Mitochondrion outer membrane</keyword>